<dbReference type="InterPro" id="IPR036890">
    <property type="entry name" value="HATPase_C_sf"/>
</dbReference>
<feature type="transmembrane region" description="Helical" evidence="1">
    <location>
        <begin position="32"/>
        <end position="52"/>
    </location>
</feature>
<dbReference type="Gene3D" id="3.30.565.10">
    <property type="entry name" value="Histidine kinase-like ATPase, C-terminal domain"/>
    <property type="match status" value="1"/>
</dbReference>
<evidence type="ECO:0000256" key="1">
    <source>
        <dbReference type="SAM" id="Phobius"/>
    </source>
</evidence>
<feature type="transmembrane region" description="Helical" evidence="1">
    <location>
        <begin position="154"/>
        <end position="173"/>
    </location>
</feature>
<keyword evidence="1" id="KW-0472">Membrane</keyword>
<dbReference type="InterPro" id="IPR023298">
    <property type="entry name" value="ATPase_P-typ_TM_dom_sf"/>
</dbReference>
<feature type="domain" description="Signal transduction histidine kinase internal region" evidence="2">
    <location>
        <begin position="193"/>
        <end position="271"/>
    </location>
</feature>
<dbReference type="OrthoDB" id="9792992at2"/>
<evidence type="ECO:0000313" key="3">
    <source>
        <dbReference type="EMBL" id="SOD88076.1"/>
    </source>
</evidence>
<dbReference type="AlphaFoldDB" id="A0A286FYH9"/>
<accession>A0A286FYH9</accession>
<keyword evidence="4" id="KW-1185">Reference proteome</keyword>
<keyword evidence="3" id="KW-0808">Transferase</keyword>
<dbReference type="RefSeq" id="WP_097126140.1">
    <property type="nucleotide sequence ID" value="NZ_OCNH01000002.1"/>
</dbReference>
<dbReference type="SUPFAM" id="SSF81665">
    <property type="entry name" value="Calcium ATPase, transmembrane domain M"/>
    <property type="match status" value="1"/>
</dbReference>
<dbReference type="PANTHER" id="PTHR34220:SF7">
    <property type="entry name" value="SENSOR HISTIDINE KINASE YPDA"/>
    <property type="match status" value="1"/>
</dbReference>
<dbReference type="PANTHER" id="PTHR34220">
    <property type="entry name" value="SENSOR HISTIDINE KINASE YPDA"/>
    <property type="match status" value="1"/>
</dbReference>
<proteinExistence type="predicted"/>
<dbReference type="SUPFAM" id="SSF55874">
    <property type="entry name" value="ATPase domain of HSP90 chaperone/DNA topoisomerase II/histidine kinase"/>
    <property type="match status" value="1"/>
</dbReference>
<name>A0A286FYH9_9BACT</name>
<dbReference type="GO" id="GO:0016020">
    <property type="term" value="C:membrane"/>
    <property type="evidence" value="ECO:0007669"/>
    <property type="project" value="InterPro"/>
</dbReference>
<protein>
    <submittedName>
        <fullName evidence="3">Histidine kinase</fullName>
    </submittedName>
</protein>
<dbReference type="GO" id="GO:0000155">
    <property type="term" value="F:phosphorelay sensor kinase activity"/>
    <property type="evidence" value="ECO:0007669"/>
    <property type="project" value="InterPro"/>
</dbReference>
<reference evidence="4" key="1">
    <citation type="submission" date="2017-09" db="EMBL/GenBank/DDBJ databases">
        <authorList>
            <person name="Varghese N."/>
            <person name="Submissions S."/>
        </authorList>
    </citation>
    <scope>NUCLEOTIDE SEQUENCE [LARGE SCALE GENOMIC DNA]</scope>
    <source>
        <strain evidence="4">DSM 29961</strain>
    </source>
</reference>
<dbReference type="InterPro" id="IPR010559">
    <property type="entry name" value="Sig_transdc_His_kin_internal"/>
</dbReference>
<dbReference type="EMBL" id="OCNH01000002">
    <property type="protein sequence ID" value="SOD88076.1"/>
    <property type="molecule type" value="Genomic_DNA"/>
</dbReference>
<dbReference type="Pfam" id="PF06580">
    <property type="entry name" value="His_kinase"/>
    <property type="match status" value="1"/>
</dbReference>
<evidence type="ECO:0000313" key="4">
    <source>
        <dbReference type="Proteomes" id="UP000219452"/>
    </source>
</evidence>
<dbReference type="InterPro" id="IPR050640">
    <property type="entry name" value="Bact_2-comp_sensor_kinase"/>
</dbReference>
<organism evidence="3 4">
    <name type="scientific">Spirosoma fluviale</name>
    <dbReference type="NCBI Taxonomy" id="1597977"/>
    <lineage>
        <taxon>Bacteria</taxon>
        <taxon>Pseudomonadati</taxon>
        <taxon>Bacteroidota</taxon>
        <taxon>Cytophagia</taxon>
        <taxon>Cytophagales</taxon>
        <taxon>Cytophagaceae</taxon>
        <taxon>Spirosoma</taxon>
    </lineage>
</organism>
<keyword evidence="3" id="KW-0418">Kinase</keyword>
<sequence length="382" mass="43806">METTLEKVPHQTMPFAPQQRISPRLIRFWETWGIWLVIVACTLVLFLFTDFGDFMQGFKDGYTESGRKEPTSFIVALVGVAFALILSVGVLWGLSHAYYSLFHRHVFKNNKLAYTVLYIICLLLIWNVSTDGLAKVFDTYNLEQKKNAGAYNEMFASALTSLLLICMVIYGFIVDFRKSRKLQLTLIQQRTQAELDALKAQVNPHFLFNSLNNIYGTAILEDSPRTAESIQQLSGIVRYVMEESRLQTTDIQRELRFIDDFVELQRIRLPNQDNIDIKVTIDWDEKPARIVPLLLNPLIENAFKYGISMQFPCFVHIRLRVQDGTLHLTTENSVLGRTDMEKGTGLGLTNVRQRLTLAYPDRHTLTVSEEGGAFLIDLEIRL</sequence>
<feature type="transmembrane region" description="Helical" evidence="1">
    <location>
        <begin position="72"/>
        <end position="94"/>
    </location>
</feature>
<gene>
    <name evidence="3" type="ORF">SAMN06269250_2486</name>
</gene>
<keyword evidence="1" id="KW-1133">Transmembrane helix</keyword>
<keyword evidence="1" id="KW-0812">Transmembrane</keyword>
<evidence type="ECO:0000259" key="2">
    <source>
        <dbReference type="Pfam" id="PF06580"/>
    </source>
</evidence>
<dbReference type="Proteomes" id="UP000219452">
    <property type="component" value="Unassembled WGS sequence"/>
</dbReference>
<feature type="transmembrane region" description="Helical" evidence="1">
    <location>
        <begin position="115"/>
        <end position="134"/>
    </location>
</feature>